<keyword evidence="6" id="KW-0547">Nucleotide-binding</keyword>
<dbReference type="SUPFAM" id="SSF81301">
    <property type="entry name" value="Nucleotidyltransferase"/>
    <property type="match status" value="1"/>
</dbReference>
<dbReference type="SUPFAM" id="SSF81891">
    <property type="entry name" value="Poly A polymerase C-terminal region-like"/>
    <property type="match status" value="1"/>
</dbReference>
<dbReference type="Pfam" id="PF12627">
    <property type="entry name" value="PolyA_pol_RNAbd"/>
    <property type="match status" value="1"/>
</dbReference>
<evidence type="ECO:0000313" key="11">
    <source>
        <dbReference type="EMBL" id="SBW03949.1"/>
    </source>
</evidence>
<reference evidence="11" key="1">
    <citation type="submission" date="2016-04" db="EMBL/GenBank/DDBJ databases">
        <authorList>
            <person name="Evans L.H."/>
            <person name="Alamgir A."/>
            <person name="Owens N."/>
            <person name="Weber N.D."/>
            <person name="Virtaneva K."/>
            <person name="Barbian K."/>
            <person name="Babar A."/>
            <person name="Rosenke K."/>
        </authorList>
    </citation>
    <scope>NUCLEOTIDE SEQUENCE</scope>
    <source>
        <strain evidence="11">86</strain>
    </source>
</reference>
<gene>
    <name evidence="11" type="ORF">KL86APRO_11789</name>
</gene>
<organism evidence="11">
    <name type="scientific">uncultured Alphaproteobacteria bacterium</name>
    <dbReference type="NCBI Taxonomy" id="91750"/>
    <lineage>
        <taxon>Bacteria</taxon>
        <taxon>Pseudomonadati</taxon>
        <taxon>Pseudomonadota</taxon>
        <taxon>Alphaproteobacteria</taxon>
        <taxon>environmental samples</taxon>
    </lineage>
</organism>
<evidence type="ECO:0000256" key="4">
    <source>
        <dbReference type="ARBA" id="ARBA00022695"/>
    </source>
</evidence>
<dbReference type="Gene3D" id="1.10.3090.10">
    <property type="entry name" value="cca-adding enzyme, domain 2"/>
    <property type="match status" value="1"/>
</dbReference>
<evidence type="ECO:0000256" key="8">
    <source>
        <dbReference type="RuleBase" id="RU003953"/>
    </source>
</evidence>
<feature type="domain" description="Poly A polymerase head" evidence="9">
    <location>
        <begin position="33"/>
        <end position="154"/>
    </location>
</feature>
<accession>A0A212JWY0</accession>
<dbReference type="InterPro" id="IPR043519">
    <property type="entry name" value="NT_sf"/>
</dbReference>
<dbReference type="EMBL" id="FLUO01000001">
    <property type="protein sequence ID" value="SBW03949.1"/>
    <property type="molecule type" value="Genomic_DNA"/>
</dbReference>
<evidence type="ECO:0000256" key="2">
    <source>
        <dbReference type="ARBA" id="ARBA00022679"/>
    </source>
</evidence>
<dbReference type="GO" id="GO:0016779">
    <property type="term" value="F:nucleotidyltransferase activity"/>
    <property type="evidence" value="ECO:0007669"/>
    <property type="project" value="UniProtKB-KW"/>
</dbReference>
<dbReference type="InterPro" id="IPR032828">
    <property type="entry name" value="PolyA_RNA-bd"/>
</dbReference>
<evidence type="ECO:0000256" key="7">
    <source>
        <dbReference type="ARBA" id="ARBA00022842"/>
    </source>
</evidence>
<comment type="cofactor">
    <cofactor evidence="1">
        <name>Mg(2+)</name>
        <dbReference type="ChEBI" id="CHEBI:18420"/>
    </cofactor>
</comment>
<proteinExistence type="inferred from homology"/>
<dbReference type="GO" id="GO:0008033">
    <property type="term" value="P:tRNA processing"/>
    <property type="evidence" value="ECO:0007669"/>
    <property type="project" value="UniProtKB-KW"/>
</dbReference>
<dbReference type="InterPro" id="IPR050264">
    <property type="entry name" value="Bact_CCA-adding_enz_type3_sf"/>
</dbReference>
<feature type="domain" description="tRNA nucleotidyltransferase/poly(A) polymerase RNA and SrmB- binding" evidence="10">
    <location>
        <begin position="188"/>
        <end position="240"/>
    </location>
</feature>
<dbReference type="Gene3D" id="3.30.460.10">
    <property type="entry name" value="Beta Polymerase, domain 2"/>
    <property type="match status" value="1"/>
</dbReference>
<dbReference type="GO" id="GO:0046872">
    <property type="term" value="F:metal ion binding"/>
    <property type="evidence" value="ECO:0007669"/>
    <property type="project" value="UniProtKB-KW"/>
</dbReference>
<dbReference type="CDD" id="cd05398">
    <property type="entry name" value="NT_ClassII-CCAase"/>
    <property type="match status" value="1"/>
</dbReference>
<keyword evidence="2 8" id="KW-0808">Transferase</keyword>
<dbReference type="InterPro" id="IPR002646">
    <property type="entry name" value="PolA_pol_head_dom"/>
</dbReference>
<evidence type="ECO:0000256" key="1">
    <source>
        <dbReference type="ARBA" id="ARBA00001946"/>
    </source>
</evidence>
<keyword evidence="5" id="KW-0479">Metal-binding</keyword>
<sequence length="427" mass="45856">MLPLGQLPPQDWLTQPDTRTVMAALAARGATARFAGGCVRDALLGRPVADVDIAIDVPPEETLALLAAKGIRAVPTGLAHGTVTAVLPGRSFEITTLRRDVETDGRHAVVAFTDDWAADAMRRDLTINALYADADGAVYDYCEGLADLGARRVRFVGDAAARVEEDVLRILRFFRFFGRYGAPPPDVEALAACRRFAPRIAGLSGERIAREMLKILSGPDPAEVILLMRGEGVARQVLPEPFAPGRLRVLSWLETRGLVGLDADPIRRLAALIATLDPIADADRAAALAGRWRLSNRETDRLAGCLAADRPHAGMSRADARRALADCGPETWRDRVLLAWAEYRHGYGAGGPLPGSRGSAAWEALLRLPETAPVPPFPLKGADALALGVPPGPRVGELLRAVEAEWRAEDFAPDRAALLDRLKARAG</sequence>
<dbReference type="AlphaFoldDB" id="A0A212JWY0"/>
<dbReference type="Pfam" id="PF01743">
    <property type="entry name" value="PolyA_pol"/>
    <property type="match status" value="1"/>
</dbReference>
<dbReference type="PANTHER" id="PTHR46173">
    <property type="entry name" value="CCA TRNA NUCLEOTIDYLTRANSFERASE 1, MITOCHONDRIAL"/>
    <property type="match status" value="1"/>
</dbReference>
<keyword evidence="7" id="KW-0460">Magnesium</keyword>
<keyword evidence="4" id="KW-0548">Nucleotidyltransferase</keyword>
<comment type="similarity">
    <text evidence="8">Belongs to the tRNA nucleotidyltransferase/poly(A) polymerase family.</text>
</comment>
<evidence type="ECO:0000256" key="3">
    <source>
        <dbReference type="ARBA" id="ARBA00022694"/>
    </source>
</evidence>
<keyword evidence="8" id="KW-0694">RNA-binding</keyword>
<keyword evidence="3" id="KW-0819">tRNA processing</keyword>
<dbReference type="GO" id="GO:0000166">
    <property type="term" value="F:nucleotide binding"/>
    <property type="evidence" value="ECO:0007669"/>
    <property type="project" value="UniProtKB-KW"/>
</dbReference>
<name>A0A212JWY0_9PROT</name>
<evidence type="ECO:0000259" key="9">
    <source>
        <dbReference type="Pfam" id="PF01743"/>
    </source>
</evidence>
<evidence type="ECO:0000256" key="5">
    <source>
        <dbReference type="ARBA" id="ARBA00022723"/>
    </source>
</evidence>
<dbReference type="GO" id="GO:0000049">
    <property type="term" value="F:tRNA binding"/>
    <property type="evidence" value="ECO:0007669"/>
    <property type="project" value="TreeGrafter"/>
</dbReference>
<dbReference type="PANTHER" id="PTHR46173:SF1">
    <property type="entry name" value="CCA TRNA NUCLEOTIDYLTRANSFERASE 1, MITOCHONDRIAL"/>
    <property type="match status" value="1"/>
</dbReference>
<evidence type="ECO:0000256" key="6">
    <source>
        <dbReference type="ARBA" id="ARBA00022741"/>
    </source>
</evidence>
<protein>
    <submittedName>
        <fullName evidence="11">tRNA nucleotidyltransferase/poly(A) polymerase</fullName>
    </submittedName>
</protein>
<evidence type="ECO:0000259" key="10">
    <source>
        <dbReference type="Pfam" id="PF12627"/>
    </source>
</evidence>